<reference evidence="2" key="2">
    <citation type="submission" date="2020-11" db="EMBL/GenBank/DDBJ databases">
        <authorList>
            <person name="McCartney M.A."/>
            <person name="Auch B."/>
            <person name="Kono T."/>
            <person name="Mallez S."/>
            <person name="Becker A."/>
            <person name="Gohl D.M."/>
            <person name="Silverstein K.A.T."/>
            <person name="Koren S."/>
            <person name="Bechman K.B."/>
            <person name="Herman A."/>
            <person name="Abrahante J.E."/>
            <person name="Garbe J."/>
        </authorList>
    </citation>
    <scope>NUCLEOTIDE SEQUENCE</scope>
    <source>
        <strain evidence="2">Duluth1</strain>
        <tissue evidence="2">Whole animal</tissue>
    </source>
</reference>
<accession>A0A9D3YI11</accession>
<sequence>MKKQIAMEQQAKTDLVVRVNQEIQDKVEIIELLKESKEQQAAMLTDIARVDQELRALQALFQKLQSSLES</sequence>
<feature type="coiled-coil region" evidence="1">
    <location>
        <begin position="20"/>
        <end position="67"/>
    </location>
</feature>
<comment type="caution">
    <text evidence="2">The sequence shown here is derived from an EMBL/GenBank/DDBJ whole genome shotgun (WGS) entry which is preliminary data.</text>
</comment>
<dbReference type="Proteomes" id="UP000828390">
    <property type="component" value="Unassembled WGS sequence"/>
</dbReference>
<proteinExistence type="predicted"/>
<evidence type="ECO:0000313" key="3">
    <source>
        <dbReference type="Proteomes" id="UP000828390"/>
    </source>
</evidence>
<protein>
    <submittedName>
        <fullName evidence="2">Uncharacterized protein</fullName>
    </submittedName>
</protein>
<evidence type="ECO:0000256" key="1">
    <source>
        <dbReference type="SAM" id="Coils"/>
    </source>
</evidence>
<organism evidence="2 3">
    <name type="scientific">Dreissena polymorpha</name>
    <name type="common">Zebra mussel</name>
    <name type="synonym">Mytilus polymorpha</name>
    <dbReference type="NCBI Taxonomy" id="45954"/>
    <lineage>
        <taxon>Eukaryota</taxon>
        <taxon>Metazoa</taxon>
        <taxon>Spiralia</taxon>
        <taxon>Lophotrochozoa</taxon>
        <taxon>Mollusca</taxon>
        <taxon>Bivalvia</taxon>
        <taxon>Autobranchia</taxon>
        <taxon>Heteroconchia</taxon>
        <taxon>Euheterodonta</taxon>
        <taxon>Imparidentia</taxon>
        <taxon>Neoheterodontei</taxon>
        <taxon>Myida</taxon>
        <taxon>Dreissenoidea</taxon>
        <taxon>Dreissenidae</taxon>
        <taxon>Dreissena</taxon>
    </lineage>
</organism>
<name>A0A9D3YI11_DREPO</name>
<gene>
    <name evidence="2" type="ORF">DPMN_074600</name>
</gene>
<keyword evidence="1" id="KW-0175">Coiled coil</keyword>
<reference evidence="2" key="1">
    <citation type="journal article" date="2019" name="bioRxiv">
        <title>The Genome of the Zebra Mussel, Dreissena polymorpha: A Resource for Invasive Species Research.</title>
        <authorList>
            <person name="McCartney M.A."/>
            <person name="Auch B."/>
            <person name="Kono T."/>
            <person name="Mallez S."/>
            <person name="Zhang Y."/>
            <person name="Obille A."/>
            <person name="Becker A."/>
            <person name="Abrahante J.E."/>
            <person name="Garbe J."/>
            <person name="Badalamenti J.P."/>
            <person name="Herman A."/>
            <person name="Mangelson H."/>
            <person name="Liachko I."/>
            <person name="Sullivan S."/>
            <person name="Sone E.D."/>
            <person name="Koren S."/>
            <person name="Silverstein K.A.T."/>
            <person name="Beckman K.B."/>
            <person name="Gohl D.M."/>
        </authorList>
    </citation>
    <scope>NUCLEOTIDE SEQUENCE</scope>
    <source>
        <strain evidence="2">Duluth1</strain>
        <tissue evidence="2">Whole animal</tissue>
    </source>
</reference>
<dbReference type="EMBL" id="JAIWYP010000015">
    <property type="protein sequence ID" value="KAH3699640.1"/>
    <property type="molecule type" value="Genomic_DNA"/>
</dbReference>
<evidence type="ECO:0000313" key="2">
    <source>
        <dbReference type="EMBL" id="KAH3699640.1"/>
    </source>
</evidence>
<keyword evidence="3" id="KW-1185">Reference proteome</keyword>
<dbReference type="AlphaFoldDB" id="A0A9D3YI11"/>